<sequence length="43" mass="4668">MSLYSFQGQRAIGPDYSIAVQKTSIYSQSLARESIPQLSMGAS</sequence>
<proteinExistence type="predicted"/>
<dbReference type="AlphaFoldDB" id="A0A0E9SIW2"/>
<reference evidence="1" key="1">
    <citation type="submission" date="2014-11" db="EMBL/GenBank/DDBJ databases">
        <authorList>
            <person name="Amaro Gonzalez C."/>
        </authorList>
    </citation>
    <scope>NUCLEOTIDE SEQUENCE</scope>
</reference>
<dbReference type="EMBL" id="GBXM01067283">
    <property type="protein sequence ID" value="JAH41294.1"/>
    <property type="molecule type" value="Transcribed_RNA"/>
</dbReference>
<evidence type="ECO:0000313" key="1">
    <source>
        <dbReference type="EMBL" id="JAH41294.1"/>
    </source>
</evidence>
<accession>A0A0E9SIW2</accession>
<protein>
    <submittedName>
        <fullName evidence="1">Uncharacterized protein</fullName>
    </submittedName>
</protein>
<reference evidence="1" key="2">
    <citation type="journal article" date="2015" name="Fish Shellfish Immunol.">
        <title>Early steps in the European eel (Anguilla anguilla)-Vibrio vulnificus interaction in the gills: Role of the RtxA13 toxin.</title>
        <authorList>
            <person name="Callol A."/>
            <person name="Pajuelo D."/>
            <person name="Ebbesson L."/>
            <person name="Teles M."/>
            <person name="MacKenzie S."/>
            <person name="Amaro C."/>
        </authorList>
    </citation>
    <scope>NUCLEOTIDE SEQUENCE</scope>
</reference>
<name>A0A0E9SIW2_ANGAN</name>
<organism evidence="1">
    <name type="scientific">Anguilla anguilla</name>
    <name type="common">European freshwater eel</name>
    <name type="synonym">Muraena anguilla</name>
    <dbReference type="NCBI Taxonomy" id="7936"/>
    <lineage>
        <taxon>Eukaryota</taxon>
        <taxon>Metazoa</taxon>
        <taxon>Chordata</taxon>
        <taxon>Craniata</taxon>
        <taxon>Vertebrata</taxon>
        <taxon>Euteleostomi</taxon>
        <taxon>Actinopterygii</taxon>
        <taxon>Neopterygii</taxon>
        <taxon>Teleostei</taxon>
        <taxon>Anguilliformes</taxon>
        <taxon>Anguillidae</taxon>
        <taxon>Anguilla</taxon>
    </lineage>
</organism>